<name>A0A010SDZ7_9PEZI</name>
<feature type="compositionally biased region" description="Low complexity" evidence="1">
    <location>
        <begin position="195"/>
        <end position="211"/>
    </location>
</feature>
<dbReference type="KEGG" id="cfj:CFIO01_01338"/>
<evidence type="ECO:0000256" key="1">
    <source>
        <dbReference type="SAM" id="MobiDB-lite"/>
    </source>
</evidence>
<protein>
    <submittedName>
        <fullName evidence="2">Uncharacterized protein</fullName>
    </submittedName>
</protein>
<dbReference type="EMBL" id="JARH01000269">
    <property type="protein sequence ID" value="EXF82968.1"/>
    <property type="molecule type" value="Genomic_DNA"/>
</dbReference>
<proteinExistence type="predicted"/>
<keyword evidence="3" id="KW-1185">Reference proteome</keyword>
<organism evidence="2 3">
    <name type="scientific">Colletotrichum fioriniae PJ7</name>
    <dbReference type="NCBI Taxonomy" id="1445577"/>
    <lineage>
        <taxon>Eukaryota</taxon>
        <taxon>Fungi</taxon>
        <taxon>Dikarya</taxon>
        <taxon>Ascomycota</taxon>
        <taxon>Pezizomycotina</taxon>
        <taxon>Sordariomycetes</taxon>
        <taxon>Hypocreomycetidae</taxon>
        <taxon>Glomerellales</taxon>
        <taxon>Glomerellaceae</taxon>
        <taxon>Colletotrichum</taxon>
        <taxon>Colletotrichum acutatum species complex</taxon>
    </lineage>
</organism>
<feature type="region of interest" description="Disordered" evidence="1">
    <location>
        <begin position="29"/>
        <end position="124"/>
    </location>
</feature>
<dbReference type="OrthoDB" id="10511197at2759"/>
<sequence length="211" mass="22176">MPFLKPAPRSANIRIERVVKAKVNVLKPVSSGVKRARYVTKSSPSAADKEKSSPETSAKVTKKTSDEIKATSTEPKTPKPKTKTKGTKTTDKASADPARIPSSTKTGNRVSKPKRTKKSKELPKGLVAIGSFGSAAATHRAQLGAGQSNVRLLPTALPFPLPVKKAGEAEGSAKGSAEPKKMEKKKVTIAAVGLTTPSPTPSRGSSQSRKQ</sequence>
<evidence type="ECO:0000313" key="2">
    <source>
        <dbReference type="EMBL" id="EXF82968.1"/>
    </source>
</evidence>
<dbReference type="HOGENOM" id="CLU_1304759_0_0_1"/>
<accession>A0A010SDZ7</accession>
<feature type="region of interest" description="Disordered" evidence="1">
    <location>
        <begin position="166"/>
        <end position="211"/>
    </location>
</feature>
<dbReference type="Proteomes" id="UP000020467">
    <property type="component" value="Unassembled WGS sequence"/>
</dbReference>
<gene>
    <name evidence="2" type="ORF">CFIO01_01338</name>
</gene>
<reference evidence="2 3" key="1">
    <citation type="submission" date="2014-02" db="EMBL/GenBank/DDBJ databases">
        <title>The genome sequence of Colletotrichum fioriniae PJ7.</title>
        <authorList>
            <person name="Baroncelli R."/>
            <person name="Thon M.R."/>
        </authorList>
    </citation>
    <scope>NUCLEOTIDE SEQUENCE [LARGE SCALE GENOMIC DNA]</scope>
    <source>
        <strain evidence="2 3">PJ7</strain>
    </source>
</reference>
<dbReference type="AlphaFoldDB" id="A0A010SDZ7"/>
<comment type="caution">
    <text evidence="2">The sequence shown here is derived from an EMBL/GenBank/DDBJ whole genome shotgun (WGS) entry which is preliminary data.</text>
</comment>
<evidence type="ECO:0000313" key="3">
    <source>
        <dbReference type="Proteomes" id="UP000020467"/>
    </source>
</evidence>